<sequence length="157" mass="17553">MIVVRRSALLLLSFGVFVAVASRWTEQDEARRIAQLKEQERLEFQMEMQQQENTGFSSGDYFSGGSGAYRPPEGSSSFRSAPQSPRYSPFVERRPISRPTQHGSPPQANFCFHCASPFGVVSPDLQKALQAFLKMRRTKYPSDVVTAQCSNPKEVGS</sequence>
<accession>A0A1I7YZX2</accession>
<keyword evidence="3" id="KW-1185">Reference proteome</keyword>
<feature type="signal peptide" evidence="2">
    <location>
        <begin position="1"/>
        <end position="21"/>
    </location>
</feature>
<dbReference type="AlphaFoldDB" id="A0A1I7YZX2"/>
<evidence type="ECO:0000256" key="1">
    <source>
        <dbReference type="SAM" id="MobiDB-lite"/>
    </source>
</evidence>
<protein>
    <submittedName>
        <fullName evidence="4">Secreted protein</fullName>
    </submittedName>
</protein>
<organism evidence="3 4">
    <name type="scientific">Steinernema glaseri</name>
    <dbReference type="NCBI Taxonomy" id="37863"/>
    <lineage>
        <taxon>Eukaryota</taxon>
        <taxon>Metazoa</taxon>
        <taxon>Ecdysozoa</taxon>
        <taxon>Nematoda</taxon>
        <taxon>Chromadorea</taxon>
        <taxon>Rhabditida</taxon>
        <taxon>Tylenchina</taxon>
        <taxon>Panagrolaimomorpha</taxon>
        <taxon>Strongyloidoidea</taxon>
        <taxon>Steinernematidae</taxon>
        <taxon>Steinernema</taxon>
    </lineage>
</organism>
<feature type="chain" id="PRO_5009312796" evidence="2">
    <location>
        <begin position="22"/>
        <end position="157"/>
    </location>
</feature>
<keyword evidence="2" id="KW-0732">Signal</keyword>
<reference evidence="4" key="1">
    <citation type="submission" date="2016-11" db="UniProtKB">
        <authorList>
            <consortium name="WormBaseParasite"/>
        </authorList>
    </citation>
    <scope>IDENTIFICATION</scope>
</reference>
<dbReference type="Proteomes" id="UP000095287">
    <property type="component" value="Unplaced"/>
</dbReference>
<dbReference type="WBParaSite" id="L893_g21437.t1">
    <property type="protein sequence ID" value="L893_g21437.t1"/>
    <property type="gene ID" value="L893_g21437"/>
</dbReference>
<evidence type="ECO:0000313" key="4">
    <source>
        <dbReference type="WBParaSite" id="L893_g21437.t1"/>
    </source>
</evidence>
<evidence type="ECO:0000256" key="2">
    <source>
        <dbReference type="SAM" id="SignalP"/>
    </source>
</evidence>
<feature type="compositionally biased region" description="Polar residues" evidence="1">
    <location>
        <begin position="74"/>
        <end position="86"/>
    </location>
</feature>
<feature type="region of interest" description="Disordered" evidence="1">
    <location>
        <begin position="54"/>
        <end position="104"/>
    </location>
</feature>
<name>A0A1I7YZX2_9BILA</name>
<proteinExistence type="predicted"/>
<evidence type="ECO:0000313" key="3">
    <source>
        <dbReference type="Proteomes" id="UP000095287"/>
    </source>
</evidence>